<gene>
    <name evidence="2" type="ORF">STAS_07098</name>
</gene>
<evidence type="ECO:0000256" key="1">
    <source>
        <dbReference type="SAM" id="MobiDB-lite"/>
    </source>
</evidence>
<evidence type="ECO:0000313" key="2">
    <source>
        <dbReference type="EMBL" id="GER31110.1"/>
    </source>
</evidence>
<name>A0A5A7PEJ5_STRAF</name>
<dbReference type="AlphaFoldDB" id="A0A5A7PEJ5"/>
<evidence type="ECO:0000313" key="3">
    <source>
        <dbReference type="Proteomes" id="UP000325081"/>
    </source>
</evidence>
<organism evidence="2 3">
    <name type="scientific">Striga asiatica</name>
    <name type="common">Asiatic witchweed</name>
    <name type="synonym">Buchnera asiatica</name>
    <dbReference type="NCBI Taxonomy" id="4170"/>
    <lineage>
        <taxon>Eukaryota</taxon>
        <taxon>Viridiplantae</taxon>
        <taxon>Streptophyta</taxon>
        <taxon>Embryophyta</taxon>
        <taxon>Tracheophyta</taxon>
        <taxon>Spermatophyta</taxon>
        <taxon>Magnoliopsida</taxon>
        <taxon>eudicotyledons</taxon>
        <taxon>Gunneridae</taxon>
        <taxon>Pentapetalae</taxon>
        <taxon>asterids</taxon>
        <taxon>lamiids</taxon>
        <taxon>Lamiales</taxon>
        <taxon>Orobanchaceae</taxon>
        <taxon>Buchnereae</taxon>
        <taxon>Striga</taxon>
    </lineage>
</organism>
<accession>A0A5A7PEJ5</accession>
<reference evidence="3" key="1">
    <citation type="journal article" date="2019" name="Curr. Biol.">
        <title>Genome Sequence of Striga asiatica Provides Insight into the Evolution of Plant Parasitism.</title>
        <authorList>
            <person name="Yoshida S."/>
            <person name="Kim S."/>
            <person name="Wafula E.K."/>
            <person name="Tanskanen J."/>
            <person name="Kim Y.M."/>
            <person name="Honaas L."/>
            <person name="Yang Z."/>
            <person name="Spallek T."/>
            <person name="Conn C.E."/>
            <person name="Ichihashi Y."/>
            <person name="Cheong K."/>
            <person name="Cui S."/>
            <person name="Der J.P."/>
            <person name="Gundlach H."/>
            <person name="Jiao Y."/>
            <person name="Hori C."/>
            <person name="Ishida J.K."/>
            <person name="Kasahara H."/>
            <person name="Kiba T."/>
            <person name="Kim M.S."/>
            <person name="Koo N."/>
            <person name="Laohavisit A."/>
            <person name="Lee Y.H."/>
            <person name="Lumba S."/>
            <person name="McCourt P."/>
            <person name="Mortimer J.C."/>
            <person name="Mutuku J.M."/>
            <person name="Nomura T."/>
            <person name="Sasaki-Sekimoto Y."/>
            <person name="Seto Y."/>
            <person name="Wang Y."/>
            <person name="Wakatake T."/>
            <person name="Sakakibara H."/>
            <person name="Demura T."/>
            <person name="Yamaguchi S."/>
            <person name="Yoneyama K."/>
            <person name="Manabe R.I."/>
            <person name="Nelson D.C."/>
            <person name="Schulman A.H."/>
            <person name="Timko M.P."/>
            <person name="dePamphilis C.W."/>
            <person name="Choi D."/>
            <person name="Shirasu K."/>
        </authorList>
    </citation>
    <scope>NUCLEOTIDE SEQUENCE [LARGE SCALE GENOMIC DNA]</scope>
    <source>
        <strain evidence="3">cv. UVA1</strain>
    </source>
</reference>
<feature type="region of interest" description="Disordered" evidence="1">
    <location>
        <begin position="33"/>
        <end position="53"/>
    </location>
</feature>
<dbReference type="EMBL" id="BKCP01004428">
    <property type="protein sequence ID" value="GER31110.1"/>
    <property type="molecule type" value="Genomic_DNA"/>
</dbReference>
<keyword evidence="3" id="KW-1185">Reference proteome</keyword>
<proteinExistence type="predicted"/>
<sequence>MHPSAGLQSSRLLPTISHNDLSEHTSVVRCCKVSNPRPERRKPNVLIGPRRGGPGTTRWVISSSEVLKREVGRIGRLVACSIVFHREDRETRLGWRDLARCFAPHGYFQSENGRIRLFMKSGRPEEMLQCSNILSRTGKRGQRDLDHGPDELTELSLTSEDSLAEGRAHVARMTSRRVEVTSQIRKLRSLWHSIFA</sequence>
<comment type="caution">
    <text evidence="2">The sequence shown here is derived from an EMBL/GenBank/DDBJ whole genome shotgun (WGS) entry which is preliminary data.</text>
</comment>
<protein>
    <submittedName>
        <fullName evidence="2">Tetratricopeptide repeat protein</fullName>
    </submittedName>
</protein>
<dbReference type="Proteomes" id="UP000325081">
    <property type="component" value="Unassembled WGS sequence"/>
</dbReference>